<dbReference type="EMBL" id="SLXA01000002">
    <property type="protein sequence ID" value="TCO85863.1"/>
    <property type="molecule type" value="Genomic_DNA"/>
</dbReference>
<gene>
    <name evidence="3" type="ORF">EV212_102178</name>
</gene>
<name>A0A4R2LHX4_9FIRM</name>
<evidence type="ECO:0000313" key="4">
    <source>
        <dbReference type="Proteomes" id="UP000295711"/>
    </source>
</evidence>
<dbReference type="GO" id="GO:0003677">
    <property type="term" value="F:DNA binding"/>
    <property type="evidence" value="ECO:0007669"/>
    <property type="project" value="UniProtKB-KW"/>
</dbReference>
<dbReference type="RefSeq" id="WP_132088777.1">
    <property type="nucleotide sequence ID" value="NZ_JANKAQ010000001.1"/>
</dbReference>
<sequence>MAKLQNQKIKILYLMRFFLERSDEKHPLTMADLMAELGRNGIQAERKSIYADIETLRTFGMDIILRKDAPAGYYLGKRDFELPELKLLVDTVQASKFITAKKSGELIQKLEGLASHYEARQLQRQVYVANRIKTMNESIYYNVDKIHNAISENVKIRFQYYEWTVPKGMKLRRDGAFYCISPWVLTWDDENYYLLGFDEEAGMVKHYRVDKMLGIEMTKESRLGREHFDDFDTAVFSKKIFGMFGGEEQDVKIRFENRLIGVVIDRFGKDVTIRPVGESHFDIRVRIVVSHPFFGWLSGLGAGAKILSPENVAEEYQEFLCEILNQYGRET</sequence>
<dbReference type="InterPro" id="IPR026881">
    <property type="entry name" value="WYL_dom"/>
</dbReference>
<dbReference type="OrthoDB" id="9772503at2"/>
<dbReference type="Proteomes" id="UP000295711">
    <property type="component" value="Unassembled WGS sequence"/>
</dbReference>
<evidence type="ECO:0000313" key="3">
    <source>
        <dbReference type="EMBL" id="TCO85863.1"/>
    </source>
</evidence>
<evidence type="ECO:0000259" key="2">
    <source>
        <dbReference type="Pfam" id="PF25583"/>
    </source>
</evidence>
<dbReference type="PANTHER" id="PTHR34580:SF1">
    <property type="entry name" value="PROTEIN PAFC"/>
    <property type="match status" value="1"/>
</dbReference>
<protein>
    <submittedName>
        <fullName evidence="3">Putative DNA-binding transcriptional regulator YafY</fullName>
    </submittedName>
</protein>
<dbReference type="SUPFAM" id="SSF46785">
    <property type="entry name" value="Winged helix' DNA-binding domain"/>
    <property type="match status" value="1"/>
</dbReference>
<feature type="domain" description="WYL" evidence="1">
    <location>
        <begin position="143"/>
        <end position="217"/>
    </location>
</feature>
<dbReference type="AlphaFoldDB" id="A0A4R2LHX4"/>
<keyword evidence="4" id="KW-1185">Reference proteome</keyword>
<dbReference type="InterPro" id="IPR051534">
    <property type="entry name" value="CBASS_pafABC_assoc_protein"/>
</dbReference>
<proteinExistence type="predicted"/>
<dbReference type="InterPro" id="IPR036390">
    <property type="entry name" value="WH_DNA-bd_sf"/>
</dbReference>
<accession>A0A4R2LHX4</accession>
<reference evidence="3 4" key="1">
    <citation type="submission" date="2019-03" db="EMBL/GenBank/DDBJ databases">
        <title>Genomic Encyclopedia of Type Strains, Phase IV (KMG-IV): sequencing the most valuable type-strain genomes for metagenomic binning, comparative biology and taxonomic classification.</title>
        <authorList>
            <person name="Goeker M."/>
        </authorList>
    </citation>
    <scope>NUCLEOTIDE SEQUENCE [LARGE SCALE GENOMIC DNA]</scope>
    <source>
        <strain evidence="3 4">DSM 28559</strain>
    </source>
</reference>
<dbReference type="PANTHER" id="PTHR34580">
    <property type="match status" value="1"/>
</dbReference>
<keyword evidence="3" id="KW-0238">DNA-binding</keyword>
<dbReference type="Pfam" id="PF25583">
    <property type="entry name" value="WCX"/>
    <property type="match status" value="1"/>
</dbReference>
<evidence type="ECO:0000259" key="1">
    <source>
        <dbReference type="Pfam" id="PF13280"/>
    </source>
</evidence>
<organism evidence="3 4">
    <name type="scientific">Frisingicoccus caecimuris</name>
    <dbReference type="NCBI Taxonomy" id="1796636"/>
    <lineage>
        <taxon>Bacteria</taxon>
        <taxon>Bacillati</taxon>
        <taxon>Bacillota</taxon>
        <taxon>Clostridia</taxon>
        <taxon>Lachnospirales</taxon>
        <taxon>Lachnospiraceae</taxon>
        <taxon>Frisingicoccus</taxon>
    </lineage>
</organism>
<dbReference type="InterPro" id="IPR057727">
    <property type="entry name" value="WCX_dom"/>
</dbReference>
<feature type="domain" description="WCX" evidence="2">
    <location>
        <begin position="249"/>
        <end position="318"/>
    </location>
</feature>
<dbReference type="PROSITE" id="PS52050">
    <property type="entry name" value="WYL"/>
    <property type="match status" value="1"/>
</dbReference>
<dbReference type="Pfam" id="PF13280">
    <property type="entry name" value="WYL"/>
    <property type="match status" value="1"/>
</dbReference>
<comment type="caution">
    <text evidence="3">The sequence shown here is derived from an EMBL/GenBank/DDBJ whole genome shotgun (WGS) entry which is preliminary data.</text>
</comment>